<evidence type="ECO:0000313" key="2">
    <source>
        <dbReference type="EMBL" id="CAL1354398.1"/>
    </source>
</evidence>
<gene>
    <name evidence="2" type="ORF">LTRI10_LOCUS2213</name>
</gene>
<proteinExistence type="predicted"/>
<feature type="compositionally biased region" description="Basic and acidic residues" evidence="1">
    <location>
        <begin position="1"/>
        <end position="41"/>
    </location>
</feature>
<keyword evidence="3" id="KW-1185">Reference proteome</keyword>
<dbReference type="EMBL" id="OZ034813">
    <property type="protein sequence ID" value="CAL1354398.1"/>
    <property type="molecule type" value="Genomic_DNA"/>
</dbReference>
<dbReference type="Proteomes" id="UP001497516">
    <property type="component" value="Chromosome 1"/>
</dbReference>
<evidence type="ECO:0000313" key="3">
    <source>
        <dbReference type="Proteomes" id="UP001497516"/>
    </source>
</evidence>
<feature type="region of interest" description="Disordered" evidence="1">
    <location>
        <begin position="1"/>
        <end position="46"/>
    </location>
</feature>
<evidence type="ECO:0000256" key="1">
    <source>
        <dbReference type="SAM" id="MobiDB-lite"/>
    </source>
</evidence>
<organism evidence="2 3">
    <name type="scientific">Linum trigynum</name>
    <dbReference type="NCBI Taxonomy" id="586398"/>
    <lineage>
        <taxon>Eukaryota</taxon>
        <taxon>Viridiplantae</taxon>
        <taxon>Streptophyta</taxon>
        <taxon>Embryophyta</taxon>
        <taxon>Tracheophyta</taxon>
        <taxon>Spermatophyta</taxon>
        <taxon>Magnoliopsida</taxon>
        <taxon>eudicotyledons</taxon>
        <taxon>Gunneridae</taxon>
        <taxon>Pentapetalae</taxon>
        <taxon>rosids</taxon>
        <taxon>fabids</taxon>
        <taxon>Malpighiales</taxon>
        <taxon>Linaceae</taxon>
        <taxon>Linum</taxon>
    </lineage>
</organism>
<protein>
    <submittedName>
        <fullName evidence="2">Uncharacterized protein</fullName>
    </submittedName>
</protein>
<accession>A0AAV2CEU9</accession>
<reference evidence="2 3" key="1">
    <citation type="submission" date="2024-04" db="EMBL/GenBank/DDBJ databases">
        <authorList>
            <person name="Fracassetti M."/>
        </authorList>
    </citation>
    <scope>NUCLEOTIDE SEQUENCE [LARGE SCALE GENOMIC DNA]</scope>
</reference>
<name>A0AAV2CEU9_9ROSI</name>
<sequence length="69" mass="7644">MEDLGSCEKEGGVEPQERGTEGAKEVEEHDGRVASRVKESTQTEGAQLTKEELLHIIESQDHALEILKK</sequence>
<dbReference type="AlphaFoldDB" id="A0AAV2CEU9"/>